<dbReference type="GO" id="GO:0005634">
    <property type="term" value="C:nucleus"/>
    <property type="evidence" value="ECO:0000318"/>
    <property type="project" value="GO_Central"/>
</dbReference>
<dbReference type="OMA" id="NWAYSES"/>
<dbReference type="Pfam" id="PF03859">
    <property type="entry name" value="CG-1"/>
    <property type="match status" value="1"/>
</dbReference>
<keyword evidence="19" id="KW-1185">Reference proteome</keyword>
<keyword evidence="3" id="KW-0597">Phosphoprotein</keyword>
<dbReference type="PROSITE" id="PS50297">
    <property type="entry name" value="ANK_REP_REGION"/>
    <property type="match status" value="1"/>
</dbReference>
<keyword evidence="8 14" id="KW-0040">ANK repeat</keyword>
<evidence type="ECO:0000256" key="12">
    <source>
        <dbReference type="ARBA" id="ARBA00023163"/>
    </source>
</evidence>
<dbReference type="SUPFAM" id="SSF52540">
    <property type="entry name" value="P-loop containing nucleoside triphosphate hydrolases"/>
    <property type="match status" value="1"/>
</dbReference>
<reference evidence="19" key="1">
    <citation type="journal article" date="2016" name="Nature">
        <title>The genome of the seagrass Zostera marina reveals angiosperm adaptation to the sea.</title>
        <authorList>
            <person name="Olsen J.L."/>
            <person name="Rouze P."/>
            <person name="Verhelst B."/>
            <person name="Lin Y.-C."/>
            <person name="Bayer T."/>
            <person name="Collen J."/>
            <person name="Dattolo E."/>
            <person name="De Paoli E."/>
            <person name="Dittami S."/>
            <person name="Maumus F."/>
            <person name="Michel G."/>
            <person name="Kersting A."/>
            <person name="Lauritano C."/>
            <person name="Lohaus R."/>
            <person name="Toepel M."/>
            <person name="Tonon T."/>
            <person name="Vanneste K."/>
            <person name="Amirebrahimi M."/>
            <person name="Brakel J."/>
            <person name="Bostroem C."/>
            <person name="Chovatia M."/>
            <person name="Grimwood J."/>
            <person name="Jenkins J.W."/>
            <person name="Jueterbock A."/>
            <person name="Mraz A."/>
            <person name="Stam W.T."/>
            <person name="Tice H."/>
            <person name="Bornberg-Bauer E."/>
            <person name="Green P.J."/>
            <person name="Pearson G.A."/>
            <person name="Procaccini G."/>
            <person name="Duarte C.M."/>
            <person name="Schmutz J."/>
            <person name="Reusch T.B.H."/>
            <person name="Van de Peer Y."/>
        </authorList>
    </citation>
    <scope>NUCLEOTIDE SEQUENCE [LARGE SCALE GENOMIC DNA]</scope>
    <source>
        <strain evidence="19">cv. Finnish</strain>
    </source>
</reference>
<dbReference type="InterPro" id="IPR005559">
    <property type="entry name" value="CG-1_dom"/>
</dbReference>
<dbReference type="SUPFAM" id="SSF81296">
    <property type="entry name" value="E set domains"/>
    <property type="match status" value="1"/>
</dbReference>
<dbReference type="AlphaFoldDB" id="A0A0K9PHP1"/>
<dbReference type="FunFam" id="1.20.5.190:FF:000003">
    <property type="entry name" value="Calmodulin-binding transcription activator 2"/>
    <property type="match status" value="1"/>
</dbReference>
<dbReference type="InterPro" id="IPR002909">
    <property type="entry name" value="IPT_dom"/>
</dbReference>
<evidence type="ECO:0000256" key="1">
    <source>
        <dbReference type="ARBA" id="ARBA00004123"/>
    </source>
</evidence>
<dbReference type="PANTHER" id="PTHR23335:SF29">
    <property type="entry name" value="CALMODULIN-BINDING TRANSCRIPTION ACTIVATOR 1"/>
    <property type="match status" value="1"/>
</dbReference>
<dbReference type="GO" id="GO:0003690">
    <property type="term" value="F:double-stranded DNA binding"/>
    <property type="evidence" value="ECO:0000318"/>
    <property type="project" value="GO_Central"/>
</dbReference>
<dbReference type="GO" id="GO:0009409">
    <property type="term" value="P:response to cold"/>
    <property type="evidence" value="ECO:0007669"/>
    <property type="project" value="UniProtKB-ARBA"/>
</dbReference>
<keyword evidence="5" id="KW-0106">Calcium</keyword>
<keyword evidence="12" id="KW-0804">Transcription</keyword>
<dbReference type="Pfam" id="PF00612">
    <property type="entry name" value="IQ"/>
    <property type="match status" value="2"/>
</dbReference>
<dbReference type="Pfam" id="PF12796">
    <property type="entry name" value="Ank_2"/>
    <property type="match status" value="1"/>
</dbReference>
<evidence type="ECO:0000313" key="18">
    <source>
        <dbReference type="EMBL" id="KMZ68494.1"/>
    </source>
</evidence>
<dbReference type="PANTHER" id="PTHR23335">
    <property type="entry name" value="CALMODULIN-BINDING TRANSCRIPTION ACTIVATOR CAMTA"/>
    <property type="match status" value="1"/>
</dbReference>
<keyword evidence="11" id="KW-0010">Activator</keyword>
<evidence type="ECO:0000259" key="17">
    <source>
        <dbReference type="PROSITE" id="PS51437"/>
    </source>
</evidence>
<dbReference type="PROSITE" id="PS51437">
    <property type="entry name" value="CG_1"/>
    <property type="match status" value="1"/>
</dbReference>
<sequence length="1057" mass="119470">MAENRRYGVTPQLDIRQILLEAQKRWLRPAEICEILENHTKFYINPEPPHKPPSGSLFLFDRKILRYFRKDGHNWRKKKDGKTVKEAHERLKAGSVDVLHCYYAHGEDCSNFQRRCYWLLDEKQMNIVLVHYLEVKGKETYTRSKDNEEMTRVSHNASPSTSNSAENYNHRVSQDTNNESLSSVRTSEYEDSEPADFQASSRYNPFAELPRFNTKTMTDANLLNPYIQGTIPGQKIESDRFFVDQEDITKIFDETGSGYTFNGSRMQSDLTSWGDVLEHCKEGFQDELFPPAFGLNSIPSGIQTPDGDGTVSTQGESEWKFSDQEPDFSALSNLDVKKTPVQEVAKYHSLLKQLSLDMPNGEESGFPIVSNLDAKKTPVKEVSQYHSLLKQLSLDMPNREGEKDLQKHDSFSQWMSREEFGEVGGSHIQSSYGMYWDAVLGGSNDSTMSHQDNSDTYLLSPSLSQDQYFSIKDFSPNWAYSESGSTKILITGTFLLDKIDIAKYNWSCMFSEVEVPAMVLADGLLQCYAPSRKPGRIPFYVTCSNRLACSEVREFEYRDKHAQYLDTFSSGSSPEITLYLRLERILSEVSFSCLEPLTGALNGKAHTCHKISALLETDGGFPLVSKKGYEKGVLIEKTAQHPLQQTMLKEKLHAWLLHKVAEDGKGPNILDKEGQNVIHLASALGYDWVIAPTLVAGVNINFRDIHGWTALHWAASFGRETTVITLLSLGAAPGAVTDPTTDFPSGRTPADFAANNGHKGIAGFLAESSLTSHLSSLNLNQSLENNVSDIYDIKATEDAKKNLIKGSDEDPLKNSLDAVRSSVQAAARIHQVFRIQSFHRKEQVKCGDDKFGMSNEQALSLVSVKTNKVGNHDEPVQTAAVRIQNKFRGWKGRKEFVILRQRIVKIQALVRGRQVRKHYKKIVWSVGIVEKVILRWRRKGSGLRGFRSEALIEGPAMQVVQAKEDDYDFLQDGVKQTEARLERALARVKSMVQYPEARDQYKRLLTGVEEFQESKVMLERILNDSEENIDTDMMFDLDELLEDDIPMHAATTSSYYS</sequence>
<evidence type="ECO:0000256" key="3">
    <source>
        <dbReference type="ARBA" id="ARBA00022553"/>
    </source>
</evidence>
<dbReference type="GO" id="GO:0006357">
    <property type="term" value="P:regulation of transcription by RNA polymerase II"/>
    <property type="evidence" value="ECO:0000318"/>
    <property type="project" value="GO_Central"/>
</dbReference>
<evidence type="ECO:0000256" key="10">
    <source>
        <dbReference type="ARBA" id="ARBA00023125"/>
    </source>
</evidence>
<dbReference type="InterPro" id="IPR002110">
    <property type="entry name" value="Ankyrin_rpt"/>
</dbReference>
<comment type="similarity">
    <text evidence="2">Belongs to the CAMTA family.</text>
</comment>
<dbReference type="GO" id="GO:0003712">
    <property type="term" value="F:transcription coregulator activity"/>
    <property type="evidence" value="ECO:0000318"/>
    <property type="project" value="GO_Central"/>
</dbReference>
<evidence type="ECO:0000313" key="19">
    <source>
        <dbReference type="Proteomes" id="UP000036987"/>
    </source>
</evidence>
<protein>
    <submittedName>
        <fullName evidence="18">Calmodulin-binding transcription activator 3</fullName>
    </submittedName>
</protein>
<dbReference type="OrthoDB" id="407555at2759"/>
<dbReference type="SUPFAM" id="SSF48403">
    <property type="entry name" value="Ankyrin repeat"/>
    <property type="match status" value="1"/>
</dbReference>
<dbReference type="InterPro" id="IPR000048">
    <property type="entry name" value="IQ_motif_EF-hand-BS"/>
</dbReference>
<dbReference type="InterPro" id="IPR014756">
    <property type="entry name" value="Ig_E-set"/>
</dbReference>
<proteinExistence type="inferred from homology"/>
<dbReference type="PROSITE" id="PS50088">
    <property type="entry name" value="ANK_REPEAT"/>
    <property type="match status" value="1"/>
</dbReference>
<evidence type="ECO:0000256" key="15">
    <source>
        <dbReference type="SAM" id="Coils"/>
    </source>
</evidence>
<dbReference type="InterPro" id="IPR036770">
    <property type="entry name" value="Ankyrin_rpt-contain_sf"/>
</dbReference>
<keyword evidence="6" id="KW-0112">Calmodulin-binding</keyword>
<dbReference type="InterPro" id="IPR027417">
    <property type="entry name" value="P-loop_NTPase"/>
</dbReference>
<feature type="region of interest" description="Disordered" evidence="16">
    <location>
        <begin position="144"/>
        <end position="196"/>
    </location>
</feature>
<evidence type="ECO:0000256" key="14">
    <source>
        <dbReference type="PROSITE-ProRule" id="PRU00023"/>
    </source>
</evidence>
<dbReference type="SMART" id="SM00248">
    <property type="entry name" value="ANK"/>
    <property type="match status" value="2"/>
</dbReference>
<name>A0A0K9PHP1_ZOSMR</name>
<evidence type="ECO:0000256" key="6">
    <source>
        <dbReference type="ARBA" id="ARBA00022860"/>
    </source>
</evidence>
<gene>
    <name evidence="18" type="ORF">ZOSMA_23G01510</name>
</gene>
<keyword evidence="13" id="KW-0539">Nucleus</keyword>
<feature type="compositionally biased region" description="Polar residues" evidence="16">
    <location>
        <begin position="153"/>
        <end position="167"/>
    </location>
</feature>
<dbReference type="Gene3D" id="1.20.5.190">
    <property type="match status" value="1"/>
</dbReference>
<evidence type="ECO:0000256" key="8">
    <source>
        <dbReference type="ARBA" id="ARBA00023043"/>
    </source>
</evidence>
<keyword evidence="4" id="KW-0677">Repeat</keyword>
<keyword evidence="9 15" id="KW-0175">Coiled coil</keyword>
<dbReference type="InterPro" id="IPR013783">
    <property type="entry name" value="Ig-like_fold"/>
</dbReference>
<dbReference type="Pfam" id="PF01833">
    <property type="entry name" value="TIG"/>
    <property type="match status" value="1"/>
</dbReference>
<dbReference type="PROSITE" id="PS50096">
    <property type="entry name" value="IQ"/>
    <property type="match status" value="2"/>
</dbReference>
<dbReference type="Gene3D" id="1.25.40.20">
    <property type="entry name" value="Ankyrin repeat-containing domain"/>
    <property type="match status" value="1"/>
</dbReference>
<evidence type="ECO:0000256" key="16">
    <source>
        <dbReference type="SAM" id="MobiDB-lite"/>
    </source>
</evidence>
<dbReference type="SMART" id="SM01076">
    <property type="entry name" value="CG-1"/>
    <property type="match status" value="1"/>
</dbReference>
<comment type="caution">
    <text evidence="18">The sequence shown here is derived from an EMBL/GenBank/DDBJ whole genome shotgun (WGS) entry which is preliminary data.</text>
</comment>
<organism evidence="18 19">
    <name type="scientific">Zostera marina</name>
    <name type="common">Eelgrass</name>
    <dbReference type="NCBI Taxonomy" id="29655"/>
    <lineage>
        <taxon>Eukaryota</taxon>
        <taxon>Viridiplantae</taxon>
        <taxon>Streptophyta</taxon>
        <taxon>Embryophyta</taxon>
        <taxon>Tracheophyta</taxon>
        <taxon>Spermatophyta</taxon>
        <taxon>Magnoliopsida</taxon>
        <taxon>Liliopsida</taxon>
        <taxon>Zosteraceae</taxon>
        <taxon>Zostera</taxon>
    </lineage>
</organism>
<dbReference type="GO" id="GO:0005516">
    <property type="term" value="F:calmodulin binding"/>
    <property type="evidence" value="ECO:0007669"/>
    <property type="project" value="UniProtKB-KW"/>
</dbReference>
<feature type="compositionally biased region" description="Polar residues" evidence="16">
    <location>
        <begin position="174"/>
        <end position="186"/>
    </location>
</feature>
<dbReference type="SMART" id="SM00015">
    <property type="entry name" value="IQ"/>
    <property type="match status" value="2"/>
</dbReference>
<evidence type="ECO:0000256" key="11">
    <source>
        <dbReference type="ARBA" id="ARBA00023159"/>
    </source>
</evidence>
<feature type="coiled-coil region" evidence="15">
    <location>
        <begin position="960"/>
        <end position="1028"/>
    </location>
</feature>
<dbReference type="Gene3D" id="2.60.40.10">
    <property type="entry name" value="Immunoglobulins"/>
    <property type="match status" value="1"/>
</dbReference>
<evidence type="ECO:0000256" key="4">
    <source>
        <dbReference type="ARBA" id="ARBA00022737"/>
    </source>
</evidence>
<dbReference type="FunFam" id="2.60.40.10:FF:000314">
    <property type="entry name" value="Calmodulin-binding transcription activator 2"/>
    <property type="match status" value="1"/>
</dbReference>
<dbReference type="EMBL" id="LFYR01000839">
    <property type="protein sequence ID" value="KMZ68494.1"/>
    <property type="molecule type" value="Genomic_DNA"/>
</dbReference>
<evidence type="ECO:0000256" key="9">
    <source>
        <dbReference type="ARBA" id="ARBA00023054"/>
    </source>
</evidence>
<evidence type="ECO:0000256" key="7">
    <source>
        <dbReference type="ARBA" id="ARBA00023015"/>
    </source>
</evidence>
<keyword evidence="7" id="KW-0805">Transcription regulation</keyword>
<comment type="subcellular location">
    <subcellularLocation>
        <location evidence="1">Nucleus</location>
    </subcellularLocation>
</comment>
<evidence type="ECO:0000256" key="5">
    <source>
        <dbReference type="ARBA" id="ARBA00022837"/>
    </source>
</evidence>
<dbReference type="Proteomes" id="UP000036987">
    <property type="component" value="Unassembled WGS sequence"/>
</dbReference>
<evidence type="ECO:0000256" key="13">
    <source>
        <dbReference type="ARBA" id="ARBA00023242"/>
    </source>
</evidence>
<feature type="domain" description="CG-1" evidence="17">
    <location>
        <begin position="15"/>
        <end position="141"/>
    </location>
</feature>
<accession>A0A0K9PHP1</accession>
<evidence type="ECO:0000256" key="2">
    <source>
        <dbReference type="ARBA" id="ARBA00008267"/>
    </source>
</evidence>
<keyword evidence="10" id="KW-0238">DNA-binding</keyword>
<feature type="repeat" description="ANK" evidence="14">
    <location>
        <begin position="706"/>
        <end position="738"/>
    </location>
</feature>